<name>A0A167REW4_9VIRU</name>
<keyword evidence="1" id="KW-0472">Membrane</keyword>
<keyword evidence="3" id="KW-1185">Reference proteome</keyword>
<dbReference type="EMBL" id="KU877344">
    <property type="protein sequence ID" value="ANB50605.1"/>
    <property type="molecule type" value="Genomic_DNA"/>
</dbReference>
<reference evidence="2 3" key="1">
    <citation type="journal article" date="2016" name="Genome Announc.">
        <title>Complete Genome Sequence of a New Megavirus Family Member Isolated from an Inland Water Lake for the First Time in India.</title>
        <authorList>
            <person name="Chatterjee A."/>
            <person name="Ali F."/>
            <person name="Bange D."/>
            <person name="Kondabagil K."/>
        </authorList>
    </citation>
    <scope>NUCLEOTIDE SEQUENCE [LARGE SCALE GENOMIC DNA]</scope>
    <source>
        <strain evidence="2">1</strain>
    </source>
</reference>
<proteinExistence type="predicted"/>
<dbReference type="Proteomes" id="UP000241365">
    <property type="component" value="Segment"/>
</dbReference>
<keyword evidence="1" id="KW-1133">Transmembrane helix</keyword>
<protein>
    <submittedName>
        <fullName evidence="2">Uncharacterized protein</fullName>
    </submittedName>
</protein>
<evidence type="ECO:0000313" key="2">
    <source>
        <dbReference type="EMBL" id="ANB50605.1"/>
    </source>
</evidence>
<organism evidence="2 3">
    <name type="scientific">Powai lake megavirus</name>
    <dbReference type="NCBI Taxonomy" id="1842663"/>
    <lineage>
        <taxon>Viruses</taxon>
        <taxon>Varidnaviria</taxon>
        <taxon>Bamfordvirae</taxon>
        <taxon>Nucleocytoviricota</taxon>
        <taxon>Megaviricetes</taxon>
        <taxon>Imitervirales</taxon>
        <taxon>Mimiviridae</taxon>
        <taxon>Megamimivirinae</taxon>
        <taxon>Megavirus</taxon>
        <taxon>Megavirus powaiense</taxon>
    </lineage>
</organism>
<accession>A0A167REW4</accession>
<evidence type="ECO:0000256" key="1">
    <source>
        <dbReference type="SAM" id="Phobius"/>
    </source>
</evidence>
<dbReference type="GeneID" id="80512967"/>
<dbReference type="RefSeq" id="YP_010776356.1">
    <property type="nucleotide sequence ID" value="NC_075034.1"/>
</dbReference>
<dbReference type="KEGG" id="vg:80512967"/>
<evidence type="ECO:0000313" key="3">
    <source>
        <dbReference type="Proteomes" id="UP000241365"/>
    </source>
</evidence>
<sequence length="220" mass="25951">MIQAVFMGLLTATSAIIGCELYRDYEKRNLFSDWIKSGKSINGKNMLHGNIDNSDDLTDNIYPFVSRQIVTRESIYFYDKEYYTFYNTHGVKYQTPLTRKTKYYYWNHNLPINYWSQFSKLNGYNLIVNNLSKINYSHEYKININKKNYTLIKYIPENTNITVFGEIDNINNFCNVEFIGSKSTVLQNISEKYFGIYDEYTIALVLGLATCFYFSFNLKL</sequence>
<keyword evidence="1" id="KW-0812">Transmembrane</keyword>
<feature type="transmembrane region" description="Helical" evidence="1">
    <location>
        <begin position="200"/>
        <end position="218"/>
    </location>
</feature>